<sequence length="368" mass="42737">MMSVQSSSLFDLPLDLVEEILARVSASSLKRLRSTCKQWNVLFSDQRFTMKHFDKAEKQVLVAMLRGYDIYSTSLNLRGLQDNIDPSIQLKGEAILDPLYCSLLNTLVFQVFHCNGLLLCKTVARVLVWNPCTGQTKWIKDTVSLNDKYALGYENNKPCYSYKIMRFLDLDTFDLEIYEFNSNQWRVLCSITPDFTIAFFEDGVSLKGNSYWIASDKGKEELTQDFLISFDFTTERFGPRVCLPFKGCSYWDTISLSSTVREDRLSVFFQNEDTLKMEIWITNNITQTKAMSWSPFFKIDPSIHRFGTEVSFVIDEQNKVIVCCDENEEDNNDFVYIIGEDQYWRKVDIGKKTYSPRLFSYAPSLVQF</sequence>
<evidence type="ECO:0000259" key="1">
    <source>
        <dbReference type="PROSITE" id="PS50181"/>
    </source>
</evidence>
<feature type="domain" description="F-box" evidence="1">
    <location>
        <begin position="6"/>
        <end position="56"/>
    </location>
</feature>
<dbReference type="InterPro" id="IPR006527">
    <property type="entry name" value="F-box-assoc_dom_typ1"/>
</dbReference>
<dbReference type="SMART" id="SM00256">
    <property type="entry name" value="FBOX"/>
    <property type="match status" value="1"/>
</dbReference>
<dbReference type="SUPFAM" id="SSF50965">
    <property type="entry name" value="Galactose oxidase, central domain"/>
    <property type="match status" value="1"/>
</dbReference>
<evidence type="ECO:0000313" key="2">
    <source>
        <dbReference type="EMBL" id="EOA34428.1"/>
    </source>
</evidence>
<dbReference type="Gene3D" id="1.20.1280.50">
    <property type="match status" value="1"/>
</dbReference>
<dbReference type="PANTHER" id="PTHR31672">
    <property type="entry name" value="BNACNNG10540D PROTEIN"/>
    <property type="match status" value="1"/>
</dbReference>
<dbReference type="InterPro" id="IPR011043">
    <property type="entry name" value="Gal_Oxase/kelch_b-propeller"/>
</dbReference>
<dbReference type="InterPro" id="IPR017451">
    <property type="entry name" value="F-box-assoc_interact_dom"/>
</dbReference>
<dbReference type="PANTHER" id="PTHR31672:SF13">
    <property type="entry name" value="F-BOX PROTEIN CPR30-LIKE"/>
    <property type="match status" value="1"/>
</dbReference>
<proteinExistence type="predicted"/>
<name>R0ICP9_9BRAS</name>
<reference evidence="3" key="1">
    <citation type="journal article" date="2013" name="Nat. Genet.">
        <title>The Capsella rubella genome and the genomic consequences of rapid mating system evolution.</title>
        <authorList>
            <person name="Slotte T."/>
            <person name="Hazzouri K.M."/>
            <person name="Agren J.A."/>
            <person name="Koenig D."/>
            <person name="Maumus F."/>
            <person name="Guo Y.L."/>
            <person name="Steige K."/>
            <person name="Platts A.E."/>
            <person name="Escobar J.S."/>
            <person name="Newman L.K."/>
            <person name="Wang W."/>
            <person name="Mandakova T."/>
            <person name="Vello E."/>
            <person name="Smith L.M."/>
            <person name="Henz S.R."/>
            <person name="Steffen J."/>
            <person name="Takuno S."/>
            <person name="Brandvain Y."/>
            <person name="Coop G."/>
            <person name="Andolfatto P."/>
            <person name="Hu T.T."/>
            <person name="Blanchette M."/>
            <person name="Clark R.M."/>
            <person name="Quesneville H."/>
            <person name="Nordborg M."/>
            <person name="Gaut B.S."/>
            <person name="Lysak M.A."/>
            <person name="Jenkins J."/>
            <person name="Grimwood J."/>
            <person name="Chapman J."/>
            <person name="Prochnik S."/>
            <person name="Shu S."/>
            <person name="Rokhsar D."/>
            <person name="Schmutz J."/>
            <person name="Weigel D."/>
            <person name="Wright S.I."/>
        </authorList>
    </citation>
    <scope>NUCLEOTIDE SEQUENCE [LARGE SCALE GENOMIC DNA]</scope>
    <source>
        <strain evidence="3">cv. Monte Gargano</strain>
    </source>
</reference>
<dbReference type="SUPFAM" id="SSF81383">
    <property type="entry name" value="F-box domain"/>
    <property type="match status" value="1"/>
</dbReference>
<organism evidence="2 3">
    <name type="scientific">Capsella rubella</name>
    <dbReference type="NCBI Taxonomy" id="81985"/>
    <lineage>
        <taxon>Eukaryota</taxon>
        <taxon>Viridiplantae</taxon>
        <taxon>Streptophyta</taxon>
        <taxon>Embryophyta</taxon>
        <taxon>Tracheophyta</taxon>
        <taxon>Spermatophyta</taxon>
        <taxon>Magnoliopsida</taxon>
        <taxon>eudicotyledons</taxon>
        <taxon>Gunneridae</taxon>
        <taxon>Pentapetalae</taxon>
        <taxon>rosids</taxon>
        <taxon>malvids</taxon>
        <taxon>Brassicales</taxon>
        <taxon>Brassicaceae</taxon>
        <taxon>Camelineae</taxon>
        <taxon>Capsella</taxon>
    </lineage>
</organism>
<dbReference type="STRING" id="81985.R0ICP9"/>
<dbReference type="CDD" id="cd22157">
    <property type="entry name" value="F-box_AtFBW1-like"/>
    <property type="match status" value="1"/>
</dbReference>
<dbReference type="InterPro" id="IPR036047">
    <property type="entry name" value="F-box-like_dom_sf"/>
</dbReference>
<dbReference type="InterPro" id="IPR001810">
    <property type="entry name" value="F-box_dom"/>
</dbReference>
<evidence type="ECO:0000313" key="3">
    <source>
        <dbReference type="Proteomes" id="UP000029121"/>
    </source>
</evidence>
<dbReference type="Proteomes" id="UP000029121">
    <property type="component" value="Unassembled WGS sequence"/>
</dbReference>
<dbReference type="InterPro" id="IPR050796">
    <property type="entry name" value="SCF_F-box_component"/>
</dbReference>
<dbReference type="PROSITE" id="PS50181">
    <property type="entry name" value="FBOX"/>
    <property type="match status" value="1"/>
</dbReference>
<dbReference type="OrthoDB" id="1044327at2759"/>
<gene>
    <name evidence="2" type="ORF">CARUB_v10021958mg</name>
</gene>
<keyword evidence="3" id="KW-1185">Reference proteome</keyword>
<dbReference type="Pfam" id="PF07734">
    <property type="entry name" value="FBA_1"/>
    <property type="match status" value="1"/>
</dbReference>
<dbReference type="AlphaFoldDB" id="R0ICP9"/>
<accession>R0ICP9</accession>
<dbReference type="EMBL" id="KB870806">
    <property type="protein sequence ID" value="EOA34428.1"/>
    <property type="molecule type" value="Genomic_DNA"/>
</dbReference>
<dbReference type="KEGG" id="crb:17896329"/>
<dbReference type="NCBIfam" id="TIGR01640">
    <property type="entry name" value="F_box_assoc_1"/>
    <property type="match status" value="1"/>
</dbReference>
<dbReference type="Pfam" id="PF00646">
    <property type="entry name" value="F-box"/>
    <property type="match status" value="1"/>
</dbReference>
<protein>
    <recommendedName>
        <fullName evidence="1">F-box domain-containing protein</fullName>
    </recommendedName>
</protein>